<dbReference type="Proteomes" id="UP000177457">
    <property type="component" value="Unassembled WGS sequence"/>
</dbReference>
<dbReference type="EMBL" id="MFQE01000037">
    <property type="protein sequence ID" value="OGH71075.1"/>
    <property type="molecule type" value="Genomic_DNA"/>
</dbReference>
<dbReference type="AlphaFoldDB" id="A0A1F6MHE0"/>
<reference evidence="1 2" key="1">
    <citation type="journal article" date="2016" name="Nat. Commun.">
        <title>Thousands of microbial genomes shed light on interconnected biogeochemical processes in an aquifer system.</title>
        <authorList>
            <person name="Anantharaman K."/>
            <person name="Brown C.T."/>
            <person name="Hug L.A."/>
            <person name="Sharon I."/>
            <person name="Castelle C.J."/>
            <person name="Probst A.J."/>
            <person name="Thomas B.C."/>
            <person name="Singh A."/>
            <person name="Wilkins M.J."/>
            <person name="Karaoz U."/>
            <person name="Brodie E.L."/>
            <person name="Williams K.H."/>
            <person name="Hubbard S.S."/>
            <person name="Banfield J.F."/>
        </authorList>
    </citation>
    <scope>NUCLEOTIDE SEQUENCE [LARGE SCALE GENOMIC DNA]</scope>
</reference>
<protein>
    <submittedName>
        <fullName evidence="1">Uncharacterized protein</fullName>
    </submittedName>
</protein>
<comment type="caution">
    <text evidence="1">The sequence shown here is derived from an EMBL/GenBank/DDBJ whole genome shotgun (WGS) entry which is preliminary data.</text>
</comment>
<organism evidence="1 2">
    <name type="scientific">Candidatus Magasanikbacteria bacterium RIFCSPHIGHO2_02_FULL_51_14</name>
    <dbReference type="NCBI Taxonomy" id="1798683"/>
    <lineage>
        <taxon>Bacteria</taxon>
        <taxon>Candidatus Magasanikiibacteriota</taxon>
    </lineage>
</organism>
<gene>
    <name evidence="1" type="ORF">A3C90_04715</name>
</gene>
<name>A0A1F6MHE0_9BACT</name>
<proteinExistence type="predicted"/>
<sequence>MPEEITLEKLNENVHVIMDDMHVVIDFLRTEVLTKEDAKNFVTKDDAKNFLTKDDAKNFVTKEDAKNFATKDDISGLHVRLDGIDRELSDIRKSLERLEKKTQEDDDAMVAEINKLKRRVEYLEQFLKVRRRAPAF</sequence>
<evidence type="ECO:0000313" key="2">
    <source>
        <dbReference type="Proteomes" id="UP000177457"/>
    </source>
</evidence>
<evidence type="ECO:0000313" key="1">
    <source>
        <dbReference type="EMBL" id="OGH71075.1"/>
    </source>
</evidence>
<dbReference type="STRING" id="1798683.A3C90_04715"/>
<accession>A0A1F6MHE0</accession>